<keyword evidence="2" id="KW-0378">Hydrolase</keyword>
<dbReference type="PANTHER" id="PTHR42663:SF6">
    <property type="entry name" value="HYDROLASE C777.06C-RELATED"/>
    <property type="match status" value="1"/>
</dbReference>
<evidence type="ECO:0000313" key="3">
    <source>
        <dbReference type="Proteomes" id="UP001156666"/>
    </source>
</evidence>
<keyword evidence="3" id="KW-1185">Reference proteome</keyword>
<protein>
    <submittedName>
        <fullName evidence="2">Hydrolase</fullName>
    </submittedName>
</protein>
<dbReference type="AlphaFoldDB" id="A0AA37SX15"/>
<dbReference type="SMART" id="SM00849">
    <property type="entry name" value="Lactamase_B"/>
    <property type="match status" value="1"/>
</dbReference>
<reference evidence="2" key="1">
    <citation type="journal article" date="2014" name="Int. J. Syst. Evol. Microbiol.">
        <title>Complete genome sequence of Corynebacterium casei LMG S-19264T (=DSM 44701T), isolated from a smear-ripened cheese.</title>
        <authorList>
            <consortium name="US DOE Joint Genome Institute (JGI-PGF)"/>
            <person name="Walter F."/>
            <person name="Albersmeier A."/>
            <person name="Kalinowski J."/>
            <person name="Ruckert C."/>
        </authorList>
    </citation>
    <scope>NUCLEOTIDE SEQUENCE</scope>
    <source>
        <strain evidence="2">NBRC 108769</strain>
    </source>
</reference>
<proteinExistence type="predicted"/>
<dbReference type="RefSeq" id="WP_235292062.1">
    <property type="nucleotide sequence ID" value="NZ_BSOH01000027.1"/>
</dbReference>
<feature type="domain" description="Metallo-beta-lactamase" evidence="1">
    <location>
        <begin position="34"/>
        <end position="224"/>
    </location>
</feature>
<dbReference type="SUPFAM" id="SSF56281">
    <property type="entry name" value="Metallo-hydrolase/oxidoreductase"/>
    <property type="match status" value="1"/>
</dbReference>
<dbReference type="InterPro" id="IPR001279">
    <property type="entry name" value="Metallo-B-lactamas"/>
</dbReference>
<dbReference type="EMBL" id="BSOH01000027">
    <property type="protein sequence ID" value="GLR19235.1"/>
    <property type="molecule type" value="Genomic_DNA"/>
</dbReference>
<dbReference type="PANTHER" id="PTHR42663">
    <property type="entry name" value="HYDROLASE C777.06C-RELATED-RELATED"/>
    <property type="match status" value="1"/>
</dbReference>
<gene>
    <name evidence="2" type="ORF">GCM10007940_38510</name>
</gene>
<reference evidence="2" key="2">
    <citation type="submission" date="2023-01" db="EMBL/GenBank/DDBJ databases">
        <title>Draft genome sequence of Portibacter lacus strain NBRC 108769.</title>
        <authorList>
            <person name="Sun Q."/>
            <person name="Mori K."/>
        </authorList>
    </citation>
    <scope>NUCLEOTIDE SEQUENCE</scope>
    <source>
        <strain evidence="2">NBRC 108769</strain>
    </source>
</reference>
<evidence type="ECO:0000259" key="1">
    <source>
        <dbReference type="SMART" id="SM00849"/>
    </source>
</evidence>
<name>A0AA37SX15_9BACT</name>
<dbReference type="Proteomes" id="UP001156666">
    <property type="component" value="Unassembled WGS sequence"/>
</dbReference>
<dbReference type="GO" id="GO:0016787">
    <property type="term" value="F:hydrolase activity"/>
    <property type="evidence" value="ECO:0007669"/>
    <property type="project" value="UniProtKB-KW"/>
</dbReference>
<dbReference type="InterPro" id="IPR036866">
    <property type="entry name" value="RibonucZ/Hydroxyglut_hydro"/>
</dbReference>
<dbReference type="CDD" id="cd16279">
    <property type="entry name" value="metallo-hydrolase-like_MBL-fold"/>
    <property type="match status" value="1"/>
</dbReference>
<dbReference type="Gene3D" id="3.60.15.10">
    <property type="entry name" value="Ribonuclease Z/Hydroxyacylglutathione hydrolase-like"/>
    <property type="match status" value="1"/>
</dbReference>
<sequence>MKITFLGTGTSQGIPVIACTCSACVSENPKDKRLRTSAFVEVNGMNICIDIGPDFRQQMLREKVSRLDAVVLTHEHNDHMIGADDLRPFNFFQKQDMPIFGEQRVLDEVKARFQYAFIPHPYPGIPQFLLTTINDSEVFKIGGVNIQPVRLHHGTLPILGYRIEDFCYLTDVKTIPEEEFTKLKGLKVLVLNALRRGPHHSHLTLSEALDMAKKIGAEKTYLTHFSHDLGPVAEWEQDLPEGVFPAWDGLILEI</sequence>
<evidence type="ECO:0000313" key="2">
    <source>
        <dbReference type="EMBL" id="GLR19235.1"/>
    </source>
</evidence>
<accession>A0AA37SX15</accession>
<dbReference type="Pfam" id="PF12706">
    <property type="entry name" value="Lactamase_B_2"/>
    <property type="match status" value="1"/>
</dbReference>
<comment type="caution">
    <text evidence="2">The sequence shown here is derived from an EMBL/GenBank/DDBJ whole genome shotgun (WGS) entry which is preliminary data.</text>
</comment>
<organism evidence="2 3">
    <name type="scientific">Portibacter lacus</name>
    <dbReference type="NCBI Taxonomy" id="1099794"/>
    <lineage>
        <taxon>Bacteria</taxon>
        <taxon>Pseudomonadati</taxon>
        <taxon>Bacteroidota</taxon>
        <taxon>Saprospiria</taxon>
        <taxon>Saprospirales</taxon>
        <taxon>Haliscomenobacteraceae</taxon>
        <taxon>Portibacter</taxon>
    </lineage>
</organism>